<reference evidence="1 2" key="1">
    <citation type="submission" date="2020-12" db="EMBL/GenBank/DDBJ databases">
        <title>YIM B01967 draft genome.</title>
        <authorList>
            <person name="Yan X."/>
        </authorList>
    </citation>
    <scope>NUCLEOTIDE SEQUENCE [LARGE SCALE GENOMIC DNA]</scope>
    <source>
        <strain evidence="1 2">YIM B01967</strain>
    </source>
</reference>
<comment type="caution">
    <text evidence="1">The sequence shown here is derived from an EMBL/GenBank/DDBJ whole genome shotgun (WGS) entry which is preliminary data.</text>
</comment>
<organism evidence="1 2">
    <name type="scientific">Viridibacillus soli</name>
    <dbReference type="NCBI Taxonomy" id="2798301"/>
    <lineage>
        <taxon>Bacteria</taxon>
        <taxon>Bacillati</taxon>
        <taxon>Bacillota</taxon>
        <taxon>Bacilli</taxon>
        <taxon>Bacillales</taxon>
        <taxon>Caryophanaceae</taxon>
        <taxon>Viridibacillus</taxon>
    </lineage>
</organism>
<evidence type="ECO:0000313" key="1">
    <source>
        <dbReference type="EMBL" id="MBK3497005.1"/>
    </source>
</evidence>
<dbReference type="Proteomes" id="UP000618943">
    <property type="component" value="Unassembled WGS sequence"/>
</dbReference>
<keyword evidence="2" id="KW-1185">Reference proteome</keyword>
<name>A0ABS1HC54_9BACL</name>
<dbReference type="RefSeq" id="WP_200750313.1">
    <property type="nucleotide sequence ID" value="NZ_JAEOAH010000046.1"/>
</dbReference>
<dbReference type="EMBL" id="JAEOAH010000046">
    <property type="protein sequence ID" value="MBK3497005.1"/>
    <property type="molecule type" value="Genomic_DNA"/>
</dbReference>
<sequence length="164" mass="19510">MKKFRGKRRYFRNLKKEENLDAYNLDFGSDSWFDFWHTHLDFWGYGNNSVKIRKAHNKAYLSLYCKLEEKLEEWGKTYQLWIEISNEDAGLDAIFIHSVNPNADNFPFKISNLSRCDKLPVYLRDVINLNEYKVDYYESEDDSEIIFVIQSLKDGNPLNSESVL</sequence>
<proteinExistence type="predicted"/>
<protein>
    <submittedName>
        <fullName evidence="1">Uncharacterized protein</fullName>
    </submittedName>
</protein>
<accession>A0ABS1HC54</accession>
<evidence type="ECO:0000313" key="2">
    <source>
        <dbReference type="Proteomes" id="UP000618943"/>
    </source>
</evidence>
<gene>
    <name evidence="1" type="ORF">JFL43_19585</name>
</gene>